<dbReference type="Proteomes" id="UP001341840">
    <property type="component" value="Unassembled WGS sequence"/>
</dbReference>
<evidence type="ECO:0000256" key="1">
    <source>
        <dbReference type="SAM" id="MobiDB-lite"/>
    </source>
</evidence>
<dbReference type="Pfam" id="PF26130">
    <property type="entry name" value="PB1-like"/>
    <property type="match status" value="1"/>
</dbReference>
<dbReference type="EMBL" id="JASCZI010151057">
    <property type="protein sequence ID" value="MED6168200.1"/>
    <property type="molecule type" value="Genomic_DNA"/>
</dbReference>
<protein>
    <recommendedName>
        <fullName evidence="2">PB1-like domain-containing protein</fullName>
    </recommendedName>
</protein>
<accession>A0ABU6V6Q8</accession>
<evidence type="ECO:0000313" key="4">
    <source>
        <dbReference type="Proteomes" id="UP001341840"/>
    </source>
</evidence>
<reference evidence="3 4" key="1">
    <citation type="journal article" date="2023" name="Plants (Basel)">
        <title>Bridging the Gap: Combining Genomics and Transcriptomics Approaches to Understand Stylosanthes scabra, an Orphan Legume from the Brazilian Caatinga.</title>
        <authorList>
            <person name="Ferreira-Neto J.R.C."/>
            <person name="da Silva M.D."/>
            <person name="Binneck E."/>
            <person name="de Melo N.F."/>
            <person name="da Silva R.H."/>
            <person name="de Melo A.L.T.M."/>
            <person name="Pandolfi V."/>
            <person name="Bustamante F.O."/>
            <person name="Brasileiro-Vidal A.C."/>
            <person name="Benko-Iseppon A.M."/>
        </authorList>
    </citation>
    <scope>NUCLEOTIDE SEQUENCE [LARGE SCALE GENOMIC DNA]</scope>
    <source>
        <tissue evidence="3">Leaves</tissue>
    </source>
</reference>
<evidence type="ECO:0000313" key="3">
    <source>
        <dbReference type="EMBL" id="MED6168200.1"/>
    </source>
</evidence>
<proteinExistence type="predicted"/>
<keyword evidence="4" id="KW-1185">Reference proteome</keyword>
<evidence type="ECO:0000259" key="2">
    <source>
        <dbReference type="Pfam" id="PF26130"/>
    </source>
</evidence>
<feature type="region of interest" description="Disordered" evidence="1">
    <location>
        <begin position="108"/>
        <end position="136"/>
    </location>
</feature>
<comment type="caution">
    <text evidence="3">The sequence shown here is derived from an EMBL/GenBank/DDBJ whole genome shotgun (WGS) entry which is preliminary data.</text>
</comment>
<dbReference type="InterPro" id="IPR058594">
    <property type="entry name" value="PB1-like_dom_pln"/>
</dbReference>
<feature type="domain" description="PB1-like" evidence="2">
    <location>
        <begin position="7"/>
        <end position="48"/>
    </location>
</feature>
<name>A0ABU6V6Q8_9FABA</name>
<gene>
    <name evidence="3" type="ORF">PIB30_009702</name>
</gene>
<sequence>MASIFVKPGFHVGGRFGRNEDGVNVYVDGQIEKFEVMDIDFVNYEDLAGLHKLEGDADINAMCEYLMMNIGLTDEFHIYVEHKVDIPVPTSDEGEPNVEAVLVSTSTPLQAGETEAATSTPLQAPKSPPAGPSKETMAAASLGAQSFTSLEIVLS</sequence>
<organism evidence="3 4">
    <name type="scientific">Stylosanthes scabra</name>
    <dbReference type="NCBI Taxonomy" id="79078"/>
    <lineage>
        <taxon>Eukaryota</taxon>
        <taxon>Viridiplantae</taxon>
        <taxon>Streptophyta</taxon>
        <taxon>Embryophyta</taxon>
        <taxon>Tracheophyta</taxon>
        <taxon>Spermatophyta</taxon>
        <taxon>Magnoliopsida</taxon>
        <taxon>eudicotyledons</taxon>
        <taxon>Gunneridae</taxon>
        <taxon>Pentapetalae</taxon>
        <taxon>rosids</taxon>
        <taxon>fabids</taxon>
        <taxon>Fabales</taxon>
        <taxon>Fabaceae</taxon>
        <taxon>Papilionoideae</taxon>
        <taxon>50 kb inversion clade</taxon>
        <taxon>dalbergioids sensu lato</taxon>
        <taxon>Dalbergieae</taxon>
        <taxon>Pterocarpus clade</taxon>
        <taxon>Stylosanthes</taxon>
    </lineage>
</organism>